<dbReference type="Proteomes" id="UP000604825">
    <property type="component" value="Unassembled WGS sequence"/>
</dbReference>
<feature type="region of interest" description="Disordered" evidence="5">
    <location>
        <begin position="1"/>
        <end position="21"/>
    </location>
</feature>
<dbReference type="InterPro" id="IPR022801">
    <property type="entry name" value="Ribosomal_uS4"/>
</dbReference>
<dbReference type="SUPFAM" id="SSF55174">
    <property type="entry name" value="Alpha-L RNA-binding motif"/>
    <property type="match status" value="1"/>
</dbReference>
<evidence type="ECO:0000313" key="7">
    <source>
        <dbReference type="EMBL" id="CAD6341627.1"/>
    </source>
</evidence>
<keyword evidence="2" id="KW-0699">rRNA-binding</keyword>
<dbReference type="GO" id="GO:0019843">
    <property type="term" value="F:rRNA binding"/>
    <property type="evidence" value="ECO:0007669"/>
    <property type="project" value="UniProtKB-KW"/>
</dbReference>
<accession>A0A811SL84</accession>
<keyword evidence="4" id="KW-0687">Ribonucleoprotein</keyword>
<dbReference type="GO" id="GO:0022627">
    <property type="term" value="C:cytosolic small ribosomal subunit"/>
    <property type="evidence" value="ECO:0007669"/>
    <property type="project" value="TreeGrafter"/>
</dbReference>
<dbReference type="GO" id="GO:0042274">
    <property type="term" value="P:ribosomal small subunit biogenesis"/>
    <property type="evidence" value="ECO:0007669"/>
    <property type="project" value="TreeGrafter"/>
</dbReference>
<evidence type="ECO:0000259" key="6">
    <source>
        <dbReference type="SMART" id="SM01390"/>
    </source>
</evidence>
<keyword evidence="8" id="KW-1185">Reference proteome</keyword>
<dbReference type="GO" id="GO:0003735">
    <property type="term" value="F:structural constituent of ribosome"/>
    <property type="evidence" value="ECO:0007669"/>
    <property type="project" value="TreeGrafter"/>
</dbReference>
<gene>
    <name evidence="7" type="ORF">NCGR_LOCUS65725</name>
</gene>
<dbReference type="EMBL" id="CAJGYO010000257">
    <property type="protein sequence ID" value="CAD6341627.1"/>
    <property type="molecule type" value="Genomic_DNA"/>
</dbReference>
<name>A0A811SL84_9POAL</name>
<feature type="domain" description="Small ribosomal subunit protein uS4 N-terminal" evidence="6">
    <location>
        <begin position="101"/>
        <end position="188"/>
    </location>
</feature>
<evidence type="ECO:0000256" key="2">
    <source>
        <dbReference type="ARBA" id="ARBA00022730"/>
    </source>
</evidence>
<dbReference type="PANTHER" id="PTHR11831:SF5">
    <property type="entry name" value="40S RIBOSOMAL PROTEIN S9"/>
    <property type="match status" value="1"/>
</dbReference>
<protein>
    <recommendedName>
        <fullName evidence="6">Small ribosomal subunit protein uS4 N-terminal domain-containing protein</fullName>
    </recommendedName>
</protein>
<dbReference type="InterPro" id="IPR001912">
    <property type="entry name" value="Ribosomal_uS4_N"/>
</dbReference>
<dbReference type="Pfam" id="PF00163">
    <property type="entry name" value="Ribosomal_S4"/>
    <property type="match status" value="1"/>
</dbReference>
<sequence length="189" mass="21232">MEKPLPEPIPSAAGSRGGGAEQFRSLVDPDDVASIRQTTSSNTLITITGLKMQRCKHFEIGGKKGKGTYVHSKINGYPTAFSMKIAFKLCSIVTCALVVAEYKVFKRNTAAGCTVIFYQNSDGKTFKKERLDAELKLVGEYGLRCKRELWRVQYALSRIRNAARELLTLDEKNPRRIFEGEALLHRMNR</sequence>
<evidence type="ECO:0000256" key="4">
    <source>
        <dbReference type="ARBA" id="ARBA00023274"/>
    </source>
</evidence>
<keyword evidence="3" id="KW-0694">RNA-binding</keyword>
<evidence type="ECO:0000313" key="8">
    <source>
        <dbReference type="Proteomes" id="UP000604825"/>
    </source>
</evidence>
<dbReference type="AlphaFoldDB" id="A0A811SL84"/>
<reference evidence="7" key="1">
    <citation type="submission" date="2020-10" db="EMBL/GenBank/DDBJ databases">
        <authorList>
            <person name="Han B."/>
            <person name="Lu T."/>
            <person name="Zhao Q."/>
            <person name="Huang X."/>
            <person name="Zhao Y."/>
        </authorList>
    </citation>
    <scope>NUCLEOTIDE SEQUENCE</scope>
</reference>
<organism evidence="7 8">
    <name type="scientific">Miscanthus lutarioriparius</name>
    <dbReference type="NCBI Taxonomy" id="422564"/>
    <lineage>
        <taxon>Eukaryota</taxon>
        <taxon>Viridiplantae</taxon>
        <taxon>Streptophyta</taxon>
        <taxon>Embryophyta</taxon>
        <taxon>Tracheophyta</taxon>
        <taxon>Spermatophyta</taxon>
        <taxon>Magnoliopsida</taxon>
        <taxon>Liliopsida</taxon>
        <taxon>Poales</taxon>
        <taxon>Poaceae</taxon>
        <taxon>PACMAD clade</taxon>
        <taxon>Panicoideae</taxon>
        <taxon>Andropogonodae</taxon>
        <taxon>Andropogoneae</taxon>
        <taxon>Saccharinae</taxon>
        <taxon>Miscanthus</taxon>
    </lineage>
</organism>
<dbReference type="PANTHER" id="PTHR11831">
    <property type="entry name" value="30S 40S RIBOSOMAL PROTEIN"/>
    <property type="match status" value="1"/>
</dbReference>
<comment type="similarity">
    <text evidence="1">Belongs to the universal ribosomal protein uS4 family.</text>
</comment>
<evidence type="ECO:0000256" key="1">
    <source>
        <dbReference type="ARBA" id="ARBA00007465"/>
    </source>
</evidence>
<dbReference type="SMART" id="SM01390">
    <property type="entry name" value="Ribosomal_S4"/>
    <property type="match status" value="1"/>
</dbReference>
<proteinExistence type="inferred from homology"/>
<evidence type="ECO:0000256" key="3">
    <source>
        <dbReference type="ARBA" id="ARBA00022884"/>
    </source>
</evidence>
<comment type="caution">
    <text evidence="7">The sequence shown here is derived from an EMBL/GenBank/DDBJ whole genome shotgun (WGS) entry which is preliminary data.</text>
</comment>
<evidence type="ECO:0000256" key="5">
    <source>
        <dbReference type="SAM" id="MobiDB-lite"/>
    </source>
</evidence>